<feature type="compositionally biased region" description="Basic residues" evidence="1">
    <location>
        <begin position="49"/>
        <end position="61"/>
    </location>
</feature>
<organism evidence="3 4">
    <name type="scientific">Thalassoglobus neptunius</name>
    <dbReference type="NCBI Taxonomy" id="1938619"/>
    <lineage>
        <taxon>Bacteria</taxon>
        <taxon>Pseudomonadati</taxon>
        <taxon>Planctomycetota</taxon>
        <taxon>Planctomycetia</taxon>
        <taxon>Planctomycetales</taxon>
        <taxon>Planctomycetaceae</taxon>
        <taxon>Thalassoglobus</taxon>
    </lineage>
</organism>
<dbReference type="OrthoDB" id="9934851at2"/>
<protein>
    <submittedName>
        <fullName evidence="3">Uncharacterized protein</fullName>
    </submittedName>
</protein>
<keyword evidence="2" id="KW-0472">Membrane</keyword>
<reference evidence="3 4" key="1">
    <citation type="submission" date="2019-02" db="EMBL/GenBank/DDBJ databases">
        <title>Deep-cultivation of Planctomycetes and their phenomic and genomic characterization uncovers novel biology.</title>
        <authorList>
            <person name="Wiegand S."/>
            <person name="Jogler M."/>
            <person name="Boedeker C."/>
            <person name="Pinto D."/>
            <person name="Vollmers J."/>
            <person name="Rivas-Marin E."/>
            <person name="Kohn T."/>
            <person name="Peeters S.H."/>
            <person name="Heuer A."/>
            <person name="Rast P."/>
            <person name="Oberbeckmann S."/>
            <person name="Bunk B."/>
            <person name="Jeske O."/>
            <person name="Meyerdierks A."/>
            <person name="Storesund J.E."/>
            <person name="Kallscheuer N."/>
            <person name="Luecker S."/>
            <person name="Lage O.M."/>
            <person name="Pohl T."/>
            <person name="Merkel B.J."/>
            <person name="Hornburger P."/>
            <person name="Mueller R.-W."/>
            <person name="Bruemmer F."/>
            <person name="Labrenz M."/>
            <person name="Spormann A.M."/>
            <person name="Op Den Camp H."/>
            <person name="Overmann J."/>
            <person name="Amann R."/>
            <person name="Jetten M.S.M."/>
            <person name="Mascher T."/>
            <person name="Medema M.H."/>
            <person name="Devos D.P."/>
            <person name="Kaster A.-K."/>
            <person name="Ovreas L."/>
            <person name="Rohde M."/>
            <person name="Galperin M.Y."/>
            <person name="Jogler C."/>
        </authorList>
    </citation>
    <scope>NUCLEOTIDE SEQUENCE [LARGE SCALE GENOMIC DNA]</scope>
    <source>
        <strain evidence="3 4">KOR42</strain>
    </source>
</reference>
<keyword evidence="2" id="KW-0812">Transmembrane</keyword>
<evidence type="ECO:0000313" key="4">
    <source>
        <dbReference type="Proteomes" id="UP000317243"/>
    </source>
</evidence>
<evidence type="ECO:0000256" key="2">
    <source>
        <dbReference type="SAM" id="Phobius"/>
    </source>
</evidence>
<name>A0A5C5X449_9PLAN</name>
<dbReference type="EMBL" id="SIHI01000001">
    <property type="protein sequence ID" value="TWT56912.1"/>
    <property type="molecule type" value="Genomic_DNA"/>
</dbReference>
<dbReference type="AlphaFoldDB" id="A0A5C5X449"/>
<feature type="transmembrane region" description="Helical" evidence="2">
    <location>
        <begin position="7"/>
        <end position="31"/>
    </location>
</feature>
<proteinExistence type="predicted"/>
<gene>
    <name evidence="3" type="ORF">KOR42_02680</name>
</gene>
<feature type="compositionally biased region" description="Polar residues" evidence="1">
    <location>
        <begin position="62"/>
        <end position="74"/>
    </location>
</feature>
<evidence type="ECO:0000256" key="1">
    <source>
        <dbReference type="SAM" id="MobiDB-lite"/>
    </source>
</evidence>
<dbReference type="RefSeq" id="WP_146506816.1">
    <property type="nucleotide sequence ID" value="NZ_SIHI01000001.1"/>
</dbReference>
<dbReference type="Proteomes" id="UP000317243">
    <property type="component" value="Unassembled WGS sequence"/>
</dbReference>
<keyword evidence="2" id="KW-1133">Transmembrane helix</keyword>
<accession>A0A5C5X449</accession>
<feature type="compositionally biased region" description="Basic residues" evidence="1">
    <location>
        <begin position="96"/>
        <end position="107"/>
    </location>
</feature>
<sequence length="244" mass="27437">MHYSANIAILADIESFFGVVFFLIAFVGWVVNLINQSQGKGGANPPNRRGQRPKAQVKRKTQNQIDQFLNQARNQRNDRKQGQTDDVEVVAEPGQTKRRPPKRRRSRREIWEEQTKQQQQKATPPPTKPLAQQPQSRQNTPSRRRTSQSDISERRAQSETKKPSRKQENLPHAVDQSVAEHLSVFSAGRSDSTGQIGLAATTRNARSQGNLIGNLLRSKDGIKNAILLNEILSPPAALRNRDSI</sequence>
<comment type="caution">
    <text evidence="3">The sequence shown here is derived from an EMBL/GenBank/DDBJ whole genome shotgun (WGS) entry which is preliminary data.</text>
</comment>
<keyword evidence="4" id="KW-1185">Reference proteome</keyword>
<feature type="region of interest" description="Disordered" evidence="1">
    <location>
        <begin position="37"/>
        <end position="173"/>
    </location>
</feature>
<evidence type="ECO:0000313" key="3">
    <source>
        <dbReference type="EMBL" id="TWT56912.1"/>
    </source>
</evidence>
<feature type="compositionally biased region" description="Basic and acidic residues" evidence="1">
    <location>
        <begin position="151"/>
        <end position="169"/>
    </location>
</feature>